<dbReference type="Proteomes" id="UP000015354">
    <property type="component" value="Unassembled WGS sequence"/>
</dbReference>
<dbReference type="SUPFAM" id="SSF51735">
    <property type="entry name" value="NAD(P)-binding Rossmann-fold domains"/>
    <property type="match status" value="1"/>
</dbReference>
<proteinExistence type="predicted"/>
<sequence>MATLLVAGATGAIGQRVVREALRRTTGGIAQVVALTRRRVALKDRDDAAALQTYRELFDLDVEARGTYALERLQIVTFDWEAFFAFWKQLAQDPSLYCAATAAEAERGDSAGDAALRRQFDFLPVCVSGSDGGGVRARHDARRCGVRRRVHPHGLRLRDRIF</sequence>
<keyword evidence="2" id="KW-1185">Reference proteome</keyword>
<name>S9TFD4_9TRYP</name>
<protein>
    <recommendedName>
        <fullName evidence="3">NmrA-like domain-containing protein</fullName>
    </recommendedName>
</protein>
<dbReference type="InterPro" id="IPR036291">
    <property type="entry name" value="NAD(P)-bd_dom_sf"/>
</dbReference>
<reference evidence="1 2" key="1">
    <citation type="journal article" date="2013" name="PLoS ONE">
        <title>Predicting the Proteins of Angomonas deanei, Strigomonas culicis and Their Respective Endosymbionts Reveals New Aspects of the Trypanosomatidae Family.</title>
        <authorList>
            <person name="Motta M.C."/>
            <person name="Martins A.C."/>
            <person name="de Souza S.S."/>
            <person name="Catta-Preta C.M."/>
            <person name="Silva R."/>
            <person name="Klein C.C."/>
            <person name="de Almeida L.G."/>
            <person name="de Lima Cunha O."/>
            <person name="Ciapina L.P."/>
            <person name="Brocchi M."/>
            <person name="Colabardini A.C."/>
            <person name="de Araujo Lima B."/>
            <person name="Machado C.R."/>
            <person name="de Almeida Soares C.M."/>
            <person name="Probst C.M."/>
            <person name="de Menezes C.B."/>
            <person name="Thompson C.E."/>
            <person name="Bartholomeu D.C."/>
            <person name="Gradia D.F."/>
            <person name="Pavoni D.P."/>
            <person name="Grisard E.C."/>
            <person name="Fantinatti-Garboggini F."/>
            <person name="Marchini F.K."/>
            <person name="Rodrigues-Luiz G.F."/>
            <person name="Wagner G."/>
            <person name="Goldman G.H."/>
            <person name="Fietto J.L."/>
            <person name="Elias M.C."/>
            <person name="Goldman M.H."/>
            <person name="Sagot M.F."/>
            <person name="Pereira M."/>
            <person name="Stoco P.H."/>
            <person name="de Mendonca-Neto R.P."/>
            <person name="Teixeira S.M."/>
            <person name="Maciel T.E."/>
            <person name="de Oliveira Mendes T.A."/>
            <person name="Urmenyi T.P."/>
            <person name="de Souza W."/>
            <person name="Schenkman S."/>
            <person name="de Vasconcelos A.T."/>
        </authorList>
    </citation>
    <scope>NUCLEOTIDE SEQUENCE [LARGE SCALE GENOMIC DNA]</scope>
</reference>
<dbReference type="EMBL" id="ATMH01012676">
    <property type="protein sequence ID" value="EPY15043.1"/>
    <property type="molecule type" value="Genomic_DNA"/>
</dbReference>
<evidence type="ECO:0000313" key="1">
    <source>
        <dbReference type="EMBL" id="EPY15043.1"/>
    </source>
</evidence>
<dbReference type="AlphaFoldDB" id="S9TFD4"/>
<gene>
    <name evidence="1" type="ORF">STCU_12381</name>
</gene>
<evidence type="ECO:0008006" key="3">
    <source>
        <dbReference type="Google" id="ProtNLM"/>
    </source>
</evidence>
<dbReference type="OrthoDB" id="430436at2759"/>
<comment type="caution">
    <text evidence="1">The sequence shown here is derived from an EMBL/GenBank/DDBJ whole genome shotgun (WGS) entry which is preliminary data.</text>
</comment>
<accession>S9TFD4</accession>
<organism evidence="1 2">
    <name type="scientific">Strigomonas culicis</name>
    <dbReference type="NCBI Taxonomy" id="28005"/>
    <lineage>
        <taxon>Eukaryota</taxon>
        <taxon>Discoba</taxon>
        <taxon>Euglenozoa</taxon>
        <taxon>Kinetoplastea</taxon>
        <taxon>Metakinetoplastina</taxon>
        <taxon>Trypanosomatida</taxon>
        <taxon>Trypanosomatidae</taxon>
        <taxon>Strigomonadinae</taxon>
        <taxon>Strigomonas</taxon>
    </lineage>
</organism>
<dbReference type="Gene3D" id="3.40.50.720">
    <property type="entry name" value="NAD(P)-binding Rossmann-like Domain"/>
    <property type="match status" value="1"/>
</dbReference>
<evidence type="ECO:0000313" key="2">
    <source>
        <dbReference type="Proteomes" id="UP000015354"/>
    </source>
</evidence>